<dbReference type="GO" id="GO:0042594">
    <property type="term" value="P:response to starvation"/>
    <property type="evidence" value="ECO:0007669"/>
    <property type="project" value="TreeGrafter"/>
</dbReference>
<dbReference type="InterPro" id="IPR045865">
    <property type="entry name" value="ACT-like_dom_sf"/>
</dbReference>
<reference evidence="8" key="1">
    <citation type="journal article" date="2008" name="Proc. Natl. Acad. Sci. U.S.A.">
        <title>Whole-genome comparison of disease and carriage strains provides insights into virulence evolution in Neisseria meningitidis.</title>
        <authorList>
            <person name="Schoen C."/>
            <person name="Blom J."/>
            <person name="Claus H."/>
            <person name="Schramm-Glueck A."/>
            <person name="Brandt P."/>
            <person name="Mueller T."/>
            <person name="Goesmann A."/>
            <person name="Joseph B."/>
            <person name="Konietzny S."/>
            <person name="Kurzai O."/>
            <person name="Schmitt C."/>
            <person name="Friedrich T."/>
            <person name="Linke B."/>
            <person name="Vogel U."/>
            <person name="Frosch M."/>
        </authorList>
    </citation>
    <scope>NUCLEOTIDE SEQUENCE</scope>
    <source>
        <strain evidence="8">Alpha153</strain>
    </source>
</reference>
<gene>
    <name evidence="8" type="primary">relA</name>
    <name evidence="8" type="ORF">NME_1144</name>
</gene>
<dbReference type="CDD" id="cd04876">
    <property type="entry name" value="ACT_RelA-SpoT"/>
    <property type="match status" value="1"/>
</dbReference>
<dbReference type="InterPro" id="IPR033655">
    <property type="entry name" value="TGS_RelA/SpoT"/>
</dbReference>
<dbReference type="InterPro" id="IPR043519">
    <property type="entry name" value="NT_sf"/>
</dbReference>
<dbReference type="InterPro" id="IPR004095">
    <property type="entry name" value="TGS"/>
</dbReference>
<dbReference type="SMART" id="SM00954">
    <property type="entry name" value="RelA_SpoT"/>
    <property type="match status" value="1"/>
</dbReference>
<dbReference type="InterPro" id="IPR004811">
    <property type="entry name" value="RelA/Spo_fam"/>
</dbReference>
<evidence type="ECO:0000259" key="6">
    <source>
        <dbReference type="PROSITE" id="PS51671"/>
    </source>
</evidence>
<feature type="domain" description="TGS" evidence="7">
    <location>
        <begin position="448"/>
        <end position="509"/>
    </location>
</feature>
<dbReference type="Gene3D" id="3.30.460.10">
    <property type="entry name" value="Beta Polymerase, domain 2"/>
    <property type="match status" value="1"/>
</dbReference>
<dbReference type="Pfam" id="PF02824">
    <property type="entry name" value="TGS"/>
    <property type="match status" value="1"/>
</dbReference>
<dbReference type="GO" id="GO:0015969">
    <property type="term" value="P:guanosine tetraphosphate metabolic process"/>
    <property type="evidence" value="ECO:0007669"/>
    <property type="project" value="InterPro"/>
</dbReference>
<comment type="similarity">
    <text evidence="5">Belongs to the relA/spoT family.</text>
</comment>
<organism evidence="8">
    <name type="scientific">Neisseria meningitidis alpha153</name>
    <dbReference type="NCBI Taxonomy" id="663926"/>
    <lineage>
        <taxon>Bacteria</taxon>
        <taxon>Pseudomonadati</taxon>
        <taxon>Pseudomonadota</taxon>
        <taxon>Betaproteobacteria</taxon>
        <taxon>Neisseriales</taxon>
        <taxon>Neisseriaceae</taxon>
        <taxon>Neisseria</taxon>
    </lineage>
</organism>
<dbReference type="SUPFAM" id="SSF55021">
    <property type="entry name" value="ACT-like"/>
    <property type="match status" value="1"/>
</dbReference>
<dbReference type="SUPFAM" id="SSF81301">
    <property type="entry name" value="Nucleotidyltransferase"/>
    <property type="match status" value="1"/>
</dbReference>
<dbReference type="GO" id="GO:0015949">
    <property type="term" value="P:nucleobase-containing small molecule interconversion"/>
    <property type="evidence" value="ECO:0007669"/>
    <property type="project" value="UniProtKB-ARBA"/>
</dbReference>
<dbReference type="CDD" id="cd05399">
    <property type="entry name" value="NT_Rel-Spo_like"/>
    <property type="match status" value="1"/>
</dbReference>
<evidence type="ECO:0000256" key="2">
    <source>
        <dbReference type="ARBA" id="ARBA00029754"/>
    </source>
</evidence>
<evidence type="ECO:0000256" key="4">
    <source>
        <dbReference type="ARBA" id="ARBA00033308"/>
    </source>
</evidence>
<dbReference type="Gene3D" id="1.10.3210.10">
    <property type="entry name" value="Hypothetical protein af1432"/>
    <property type="match status" value="1"/>
</dbReference>
<feature type="domain" description="ACT" evidence="6">
    <location>
        <begin position="702"/>
        <end position="773"/>
    </location>
</feature>
<dbReference type="InterPro" id="IPR012676">
    <property type="entry name" value="TGS-like"/>
</dbReference>
<dbReference type="PROSITE" id="PS51671">
    <property type="entry name" value="ACT"/>
    <property type="match status" value="1"/>
</dbReference>
<dbReference type="SUPFAM" id="SSF81271">
    <property type="entry name" value="TGS-like"/>
    <property type="match status" value="1"/>
</dbReference>
<evidence type="ECO:0000256" key="1">
    <source>
        <dbReference type="ARBA" id="ARBA00019852"/>
    </source>
</evidence>
<dbReference type="CDD" id="cd01668">
    <property type="entry name" value="TGS_RSH"/>
    <property type="match status" value="1"/>
</dbReference>
<dbReference type="GO" id="GO:0008893">
    <property type="term" value="F:guanosine-3',5'-bis(diphosphate) 3'-diphosphatase activity"/>
    <property type="evidence" value="ECO:0007669"/>
    <property type="project" value="TreeGrafter"/>
</dbReference>
<dbReference type="EMBL" id="AM889137">
    <property type="protein sequence ID" value="CBA06476.1"/>
    <property type="molecule type" value="Genomic_DNA"/>
</dbReference>
<dbReference type="SUPFAM" id="SSF109604">
    <property type="entry name" value="HD-domain/PDEase-like"/>
    <property type="match status" value="1"/>
</dbReference>
<dbReference type="GO" id="GO:0008728">
    <property type="term" value="F:GTP diphosphokinase activity"/>
    <property type="evidence" value="ECO:0007669"/>
    <property type="project" value="TreeGrafter"/>
</dbReference>
<dbReference type="Pfam" id="PF04607">
    <property type="entry name" value="RelA_SpoT"/>
    <property type="match status" value="1"/>
</dbReference>
<dbReference type="AlphaFoldDB" id="C6SCX6"/>
<proteinExistence type="inferred from homology"/>
<dbReference type="GO" id="GO:0005886">
    <property type="term" value="C:plasma membrane"/>
    <property type="evidence" value="ECO:0007669"/>
    <property type="project" value="TreeGrafter"/>
</dbReference>
<dbReference type="Gene3D" id="3.30.70.260">
    <property type="match status" value="1"/>
</dbReference>
<comment type="function">
    <text evidence="5">In eubacteria ppGpp (guanosine 3'-diphosphate 5'-diphosphate) is a mediator of the stringent response that coordinates a variety of cellular activities in response to changes in nutritional abundance.</text>
</comment>
<accession>C6SCX6</accession>
<dbReference type="PROSITE" id="PS51880">
    <property type="entry name" value="TGS"/>
    <property type="match status" value="1"/>
</dbReference>
<evidence type="ECO:0000256" key="5">
    <source>
        <dbReference type="RuleBase" id="RU003847"/>
    </source>
</evidence>
<evidence type="ECO:0000313" key="8">
    <source>
        <dbReference type="EMBL" id="CBA06476.1"/>
    </source>
</evidence>
<dbReference type="FunFam" id="3.10.20.30:FF:000002">
    <property type="entry name" value="GTP pyrophosphokinase (RelA/SpoT)"/>
    <property type="match status" value="1"/>
</dbReference>
<dbReference type="Pfam" id="PF13291">
    <property type="entry name" value="ACT_4"/>
    <property type="match status" value="1"/>
</dbReference>
<dbReference type="PANTHER" id="PTHR21262">
    <property type="entry name" value="GUANOSINE-3',5'-BIS DIPHOSPHATE 3'-PYROPHOSPHOHYDROLASE"/>
    <property type="match status" value="1"/>
</dbReference>
<dbReference type="PANTHER" id="PTHR21262:SF31">
    <property type="entry name" value="GTP PYROPHOSPHOKINASE"/>
    <property type="match status" value="1"/>
</dbReference>
<dbReference type="InterPro" id="IPR002912">
    <property type="entry name" value="ACT_dom"/>
</dbReference>
<dbReference type="Gene3D" id="3.10.20.30">
    <property type="match status" value="1"/>
</dbReference>
<sequence>MHFENEIEHKILVTYVIAKVSSCYNKLVFIGTEDPIMTAISPIQDTQSATLQELREWFDSYCAALPNNDKKLVLAARSLAEAHYPADAATPYGEPLPDHFLGAAQMVHELDLLPDAVAATLLADIGRYVPDWNLLVSERCNSTVAELVKGVDEVQKLTHFARVDSLATPEERAQQAETMRKMLLAMVTDIRVVLIKLAMRTRTLQFLSNAPDSPEKRAVAKETLDIFAPLANRLGVWQLKWQLEDLGFRHQKPEKYREIALLLDEKRTERLEYIENFLNILRGELKKYNVHFEVAGRPKHIYSIYKKMVKKKLSFDGLFDIRAVRILVDTVPECYTTLGIVHSLWQPIPGEFDDYIANPKGNGYKSLHTVIVGPEDKGVEVQIRTFDMHQFNEFGVAAHWRYKEGGKGDSAYEQKIAWLRQLLDWRENMAESGKEDLAAAFKTELFNDTIYVLTPHGKVLSLPTGATPIDFAYALHSSIGDRCRGAKVEGQIVPLSTPLENGQRVEIITAKEGHPSVNWLYEGWVKSNKAIGKIRAYIRQQNADTVREEGRVQLDKQLAKLTPKPNLQELAENLGYKKPEDLYTAVGQGEISNRAIQKACGTLNEPPPVPVSETTIVKQSKIKKGGKNGVLIDGEDGLMTTLAKCCKPAPPDDIVGFVTRDRGISVHRKTCPSFRHLAEHAPEKVLDASWAALQEGQVFAVDIEIRAQDRSGLLRDVSDALARHKLNVTAVQTQSRDLEASMRFTLEVKQVNDLPRVLASLGDVKGVLSVTRL</sequence>
<dbReference type="InterPro" id="IPR007685">
    <property type="entry name" value="RelA_SpoT"/>
</dbReference>
<keyword evidence="8" id="KW-0808">Transferase</keyword>
<protein>
    <recommendedName>
        <fullName evidence="1">GTP pyrophosphokinase</fullName>
    </recommendedName>
    <alternativeName>
        <fullName evidence="3">(p)ppGpp synthase</fullName>
    </alternativeName>
    <alternativeName>
        <fullName evidence="2">ATP:GTP 3'-pyrophosphotransferase</fullName>
    </alternativeName>
    <alternativeName>
        <fullName evidence="4">ppGpp synthase I</fullName>
    </alternativeName>
</protein>
<evidence type="ECO:0000256" key="3">
    <source>
        <dbReference type="ARBA" id="ARBA00032407"/>
    </source>
</evidence>
<evidence type="ECO:0000259" key="7">
    <source>
        <dbReference type="PROSITE" id="PS51880"/>
    </source>
</evidence>
<dbReference type="FunFam" id="3.30.70.260:FF:000064">
    <property type="entry name" value="GTP pyrophosphokinase"/>
    <property type="match status" value="1"/>
</dbReference>
<dbReference type="FunFam" id="1.10.3210.10:FF:000036">
    <property type="entry name" value="GTP pyrophosphokinase"/>
    <property type="match status" value="1"/>
</dbReference>
<dbReference type="Pfam" id="PF13328">
    <property type="entry name" value="HD_4"/>
    <property type="match status" value="1"/>
</dbReference>
<name>C6SCX6_NEIME</name>
<keyword evidence="8" id="KW-0418">Kinase</keyword>
<dbReference type="FunFam" id="3.30.460.10:FF:000001">
    <property type="entry name" value="GTP pyrophosphokinase RelA"/>
    <property type="match status" value="1"/>
</dbReference>
<dbReference type="GO" id="GO:0016301">
    <property type="term" value="F:kinase activity"/>
    <property type="evidence" value="ECO:0007669"/>
    <property type="project" value="UniProtKB-KW"/>
</dbReference>
<dbReference type="NCBIfam" id="TIGR00691">
    <property type="entry name" value="spoT_relA"/>
    <property type="match status" value="1"/>
</dbReference>
<dbReference type="InterPro" id="IPR012675">
    <property type="entry name" value="Beta-grasp_dom_sf"/>
</dbReference>